<dbReference type="Proteomes" id="UP000321638">
    <property type="component" value="Unassembled WGS sequence"/>
</dbReference>
<organism evidence="1 2">
    <name type="scientific">Vineibacter terrae</name>
    <dbReference type="NCBI Taxonomy" id="2586908"/>
    <lineage>
        <taxon>Bacteria</taxon>
        <taxon>Pseudomonadati</taxon>
        <taxon>Pseudomonadota</taxon>
        <taxon>Alphaproteobacteria</taxon>
        <taxon>Hyphomicrobiales</taxon>
        <taxon>Vineibacter</taxon>
    </lineage>
</organism>
<comment type="caution">
    <text evidence="1">The sequence shown here is derived from an EMBL/GenBank/DDBJ whole genome shotgun (WGS) entry which is preliminary data.</text>
</comment>
<keyword evidence="2" id="KW-1185">Reference proteome</keyword>
<evidence type="ECO:0008006" key="3">
    <source>
        <dbReference type="Google" id="ProtNLM"/>
    </source>
</evidence>
<dbReference type="AlphaFoldDB" id="A0A5C8PTQ5"/>
<name>A0A5C8PTQ5_9HYPH</name>
<dbReference type="EMBL" id="VDUZ01000005">
    <property type="protein sequence ID" value="TXL79628.1"/>
    <property type="molecule type" value="Genomic_DNA"/>
</dbReference>
<sequence>MFHSRSCPWCAAWDRDIGPVYGKTPEGRLLTLRRVDADRSTDGGVRLSRPVDVTPTFVIVACGREVGRITGYPGEDHFWGLLGIEIERLRTTLATKC</sequence>
<evidence type="ECO:0000313" key="2">
    <source>
        <dbReference type="Proteomes" id="UP000321638"/>
    </source>
</evidence>
<dbReference type="OrthoDB" id="7362982at2"/>
<evidence type="ECO:0000313" key="1">
    <source>
        <dbReference type="EMBL" id="TXL79628.1"/>
    </source>
</evidence>
<protein>
    <recommendedName>
        <fullName evidence="3">SoxS protein</fullName>
    </recommendedName>
</protein>
<proteinExistence type="predicted"/>
<reference evidence="1 2" key="1">
    <citation type="submission" date="2019-06" db="EMBL/GenBank/DDBJ databases">
        <title>New taxonomy in bacterial strain CC-CFT640, isolated from vineyard.</title>
        <authorList>
            <person name="Lin S.-Y."/>
            <person name="Tsai C.-F."/>
            <person name="Young C.-C."/>
        </authorList>
    </citation>
    <scope>NUCLEOTIDE SEQUENCE [LARGE SCALE GENOMIC DNA]</scope>
    <source>
        <strain evidence="1 2">CC-CFT640</strain>
    </source>
</reference>
<accession>A0A5C8PTQ5</accession>
<dbReference type="InterPro" id="IPR036249">
    <property type="entry name" value="Thioredoxin-like_sf"/>
</dbReference>
<gene>
    <name evidence="1" type="ORF">FHP25_05860</name>
</gene>
<dbReference type="Gene3D" id="3.40.30.10">
    <property type="entry name" value="Glutaredoxin"/>
    <property type="match status" value="1"/>
</dbReference>
<dbReference type="SUPFAM" id="SSF52833">
    <property type="entry name" value="Thioredoxin-like"/>
    <property type="match status" value="1"/>
</dbReference>